<reference evidence="1" key="1">
    <citation type="submission" date="2024-03" db="EMBL/GenBank/DDBJ databases">
        <title>Complete genome sequence of Sulfurisphaera javensis strain KD-1.</title>
        <authorList>
            <person name="Sakai H."/>
            <person name="Nur N."/>
            <person name="Suwanto A."/>
            <person name="Kurosawa N."/>
        </authorList>
    </citation>
    <scope>NUCLEOTIDE SEQUENCE</scope>
    <source>
        <strain evidence="1">KD-1</strain>
    </source>
</reference>
<dbReference type="RefSeq" id="WP_369609772.1">
    <property type="nucleotide sequence ID" value="NZ_AP031322.1"/>
</dbReference>
<proteinExistence type="predicted"/>
<protein>
    <submittedName>
        <fullName evidence="1">Uncharacterized protein</fullName>
    </submittedName>
</protein>
<dbReference type="KEGG" id="sjv:SJAV_21890"/>
<dbReference type="GeneID" id="92355141"/>
<accession>A0AAT9GUD3</accession>
<dbReference type="AlphaFoldDB" id="A0AAT9GUD3"/>
<dbReference type="EMBL" id="AP031322">
    <property type="protein sequence ID" value="BFH74245.1"/>
    <property type="molecule type" value="Genomic_DNA"/>
</dbReference>
<evidence type="ECO:0000313" key="1">
    <source>
        <dbReference type="EMBL" id="BFH74245.1"/>
    </source>
</evidence>
<organism evidence="1">
    <name type="scientific">Sulfurisphaera javensis</name>
    <dbReference type="NCBI Taxonomy" id="2049879"/>
    <lineage>
        <taxon>Archaea</taxon>
        <taxon>Thermoproteota</taxon>
        <taxon>Thermoprotei</taxon>
        <taxon>Sulfolobales</taxon>
        <taxon>Sulfolobaceae</taxon>
        <taxon>Sulfurisphaera</taxon>
    </lineage>
</organism>
<name>A0AAT9GUD3_9CREN</name>
<gene>
    <name evidence="1" type="ORF">SJAV_21890</name>
</gene>
<sequence length="96" mass="11238">MKINNIFNCGQVKCMKTNEFCIEVDNIRIVYSMSFNFGIITEIQFKSTNYKSMCNIVFDTRKEKIIEVECIGFKADKVKLTLEECFRQEGLLYKPA</sequence>